<sequence>MPVATASQLYATLGFTLPPARMDHDESIYLTWEEGRTKPLERLRIPVSNLRGELDMPEQERVDPKEQLGKRGFAVLKHESVSLGGLGTGEGTAKYLDETADLLKRIIGCDRVIAWNSVVRKNTTDTKEKIINKQQAPEKGFVPTSRVQPTAGLAHVDQNAEWGFELCGKAIGKPAGEFKRVQIINLWRPLHGKSRPVTNAPLFMLDPTTLSPQDLGTHASQFGSGYDIHHSPSQRWAYIRHQMPDEAILLKCYDTDQGKGGEVLWCAHGAGKVDGDGLAEEGEEERPRESVEVRLVAVWE</sequence>
<dbReference type="PANTHER" id="PTHR34598:SF3">
    <property type="entry name" value="OXIDOREDUCTASE AN1597"/>
    <property type="match status" value="1"/>
</dbReference>
<organism evidence="2 3">
    <name type="scientific">Cryptococcus floricola</name>
    <dbReference type="NCBI Taxonomy" id="2591691"/>
    <lineage>
        <taxon>Eukaryota</taxon>
        <taxon>Fungi</taxon>
        <taxon>Dikarya</taxon>
        <taxon>Basidiomycota</taxon>
        <taxon>Agaricomycotina</taxon>
        <taxon>Tremellomycetes</taxon>
        <taxon>Tremellales</taxon>
        <taxon>Cryptococcaceae</taxon>
        <taxon>Cryptococcus</taxon>
    </lineage>
</organism>
<protein>
    <submittedName>
        <fullName evidence="2">Uncharacterized protein</fullName>
    </submittedName>
</protein>
<evidence type="ECO:0000313" key="2">
    <source>
        <dbReference type="EMBL" id="TYJ52514.1"/>
    </source>
</evidence>
<name>A0A5D3ANS0_9TREE</name>
<dbReference type="EMBL" id="NIDF01000130">
    <property type="protein sequence ID" value="TYJ52514.1"/>
    <property type="molecule type" value="Genomic_DNA"/>
</dbReference>
<gene>
    <name evidence="2" type="ORF">B9479_006874</name>
</gene>
<accession>A0A5D3ANS0</accession>
<comment type="caution">
    <text evidence="2">The sequence shown here is derived from an EMBL/GenBank/DDBJ whole genome shotgun (WGS) entry which is preliminary data.</text>
</comment>
<dbReference type="NCBIfam" id="NF041278">
    <property type="entry name" value="CmcJ_NvfI_EfuI"/>
    <property type="match status" value="1"/>
</dbReference>
<evidence type="ECO:0000256" key="1">
    <source>
        <dbReference type="ARBA" id="ARBA00023604"/>
    </source>
</evidence>
<evidence type="ECO:0000313" key="3">
    <source>
        <dbReference type="Proteomes" id="UP000322245"/>
    </source>
</evidence>
<proteinExistence type="inferred from homology"/>
<comment type="similarity">
    <text evidence="1">Belongs to the asaB hydroxylase/desaturase family.</text>
</comment>
<keyword evidence="3" id="KW-1185">Reference proteome</keyword>
<reference evidence="2 3" key="1">
    <citation type="submission" date="2017-05" db="EMBL/GenBank/DDBJ databases">
        <title>The Genome Sequence of Tsuchiyaea wingfieldii DSM 27421.</title>
        <authorList>
            <person name="Cuomo C."/>
            <person name="Passer A."/>
            <person name="Billmyre B."/>
            <person name="Heitman J."/>
        </authorList>
    </citation>
    <scope>NUCLEOTIDE SEQUENCE [LARGE SCALE GENOMIC DNA]</scope>
    <source>
        <strain evidence="2 3">DSM 27421</strain>
    </source>
</reference>
<dbReference type="PANTHER" id="PTHR34598">
    <property type="entry name" value="BLL6449 PROTEIN"/>
    <property type="match status" value="1"/>
</dbReference>
<dbReference type="AlphaFoldDB" id="A0A5D3ANS0"/>
<dbReference type="GO" id="GO:0016491">
    <property type="term" value="F:oxidoreductase activity"/>
    <property type="evidence" value="ECO:0007669"/>
    <property type="project" value="InterPro"/>
</dbReference>
<dbReference type="InterPro" id="IPR044053">
    <property type="entry name" value="AsaB-like"/>
</dbReference>
<dbReference type="Proteomes" id="UP000322245">
    <property type="component" value="Unassembled WGS sequence"/>
</dbReference>